<keyword evidence="3 7" id="KW-0808">Transferase</keyword>
<dbReference type="Pfam" id="PF01790">
    <property type="entry name" value="LGT"/>
    <property type="match status" value="1"/>
</dbReference>
<dbReference type="HAMAP" id="MF_01147">
    <property type="entry name" value="Lgt"/>
    <property type="match status" value="1"/>
</dbReference>
<feature type="compositionally biased region" description="Basic and acidic residues" evidence="8">
    <location>
        <begin position="317"/>
        <end position="329"/>
    </location>
</feature>
<dbReference type="EMBL" id="JABZXR010000021">
    <property type="protein sequence ID" value="MBF1664020.1"/>
    <property type="molecule type" value="Genomic_DNA"/>
</dbReference>
<dbReference type="PROSITE" id="PS01311">
    <property type="entry name" value="LGT"/>
    <property type="match status" value="1"/>
</dbReference>
<proteinExistence type="inferred from homology"/>
<comment type="pathway">
    <text evidence="7">Protein modification; lipoprotein biosynthesis (diacylglyceryl transfer).</text>
</comment>
<dbReference type="GO" id="GO:0042158">
    <property type="term" value="P:lipoprotein biosynthetic process"/>
    <property type="evidence" value="ECO:0007669"/>
    <property type="project" value="UniProtKB-UniRule"/>
</dbReference>
<feature type="region of interest" description="Disordered" evidence="8">
    <location>
        <begin position="301"/>
        <end position="346"/>
    </location>
</feature>
<keyword evidence="4 7" id="KW-0812">Transmembrane</keyword>
<feature type="transmembrane region" description="Helical" evidence="7">
    <location>
        <begin position="41"/>
        <end position="58"/>
    </location>
</feature>
<dbReference type="AlphaFoldDB" id="A0A930LC23"/>
<keyword evidence="6 7" id="KW-0472">Membrane</keyword>
<name>A0A930LC23_9MICC</name>
<feature type="transmembrane region" description="Helical" evidence="7">
    <location>
        <begin position="204"/>
        <end position="221"/>
    </location>
</feature>
<feature type="transmembrane region" description="Helical" evidence="7">
    <location>
        <begin position="113"/>
        <end position="135"/>
    </location>
</feature>
<feature type="binding site" evidence="7">
    <location>
        <position position="161"/>
    </location>
    <ligand>
        <name>a 1,2-diacyl-sn-glycero-3-phospho-(1'-sn-glycerol)</name>
        <dbReference type="ChEBI" id="CHEBI:64716"/>
    </ligand>
</feature>
<accession>A0A930LC23</accession>
<comment type="catalytic activity">
    <reaction evidence="7">
        <text>L-cysteinyl-[prolipoprotein] + a 1,2-diacyl-sn-glycero-3-phospho-(1'-sn-glycerol) = an S-1,2-diacyl-sn-glyceryl-L-cysteinyl-[prolipoprotein] + sn-glycerol 1-phosphate + H(+)</text>
        <dbReference type="Rhea" id="RHEA:56712"/>
        <dbReference type="Rhea" id="RHEA-COMP:14679"/>
        <dbReference type="Rhea" id="RHEA-COMP:14680"/>
        <dbReference type="ChEBI" id="CHEBI:15378"/>
        <dbReference type="ChEBI" id="CHEBI:29950"/>
        <dbReference type="ChEBI" id="CHEBI:57685"/>
        <dbReference type="ChEBI" id="CHEBI:64716"/>
        <dbReference type="ChEBI" id="CHEBI:140658"/>
        <dbReference type="EC" id="2.5.1.145"/>
    </reaction>
</comment>
<evidence type="ECO:0000256" key="4">
    <source>
        <dbReference type="ARBA" id="ARBA00022692"/>
    </source>
</evidence>
<gene>
    <name evidence="7" type="primary">lgt</name>
    <name evidence="9" type="ORF">HXO64_05625</name>
</gene>
<sequence>MSDVLSLASVPVANVLASIPLGSIPSPSVSYLQLGPFRVHFYALCILAGMAVCLWLGSRRWKAAGGTPERVFDVAMWAIPAGIIGARAYHVLITDPGSYFGPNVADPWAFLKIWEGGIGIMGAVSVGALGAWYGCRRYGMNFPAFADAVAPGILLAQAFGRWGNWFNQELFGKPTTLPWGLEISASSGNFPSQYPAGTLFHPTFLYESLWNLLGVALLLWLGRKGVLKLGQTLWLYVFYYGVGRLFIEMFLRIDTSEMLWGVRIHVWTALLLVLLGAVGFVVAGRRAAAKAAAGIEPAPAEFAPKPAADESAEDAEEKATEKASKKAESAEDSDTSDSSESSTKGS</sequence>
<keyword evidence="9" id="KW-0328">Glycosyltransferase</keyword>
<evidence type="ECO:0000256" key="8">
    <source>
        <dbReference type="SAM" id="MobiDB-lite"/>
    </source>
</evidence>
<evidence type="ECO:0000256" key="5">
    <source>
        <dbReference type="ARBA" id="ARBA00022989"/>
    </source>
</evidence>
<dbReference type="PANTHER" id="PTHR30589:SF0">
    <property type="entry name" value="PHOSPHATIDYLGLYCEROL--PROLIPOPROTEIN DIACYLGLYCERYL TRANSFERASE"/>
    <property type="match status" value="1"/>
</dbReference>
<feature type="transmembrane region" description="Helical" evidence="7">
    <location>
        <begin position="142"/>
        <end position="160"/>
    </location>
</feature>
<keyword evidence="2 7" id="KW-1003">Cell membrane</keyword>
<dbReference type="NCBIfam" id="TIGR00544">
    <property type="entry name" value="lgt"/>
    <property type="match status" value="1"/>
</dbReference>
<comment type="caution">
    <text evidence="9">The sequence shown here is derived from an EMBL/GenBank/DDBJ whole genome shotgun (WGS) entry which is preliminary data.</text>
</comment>
<evidence type="ECO:0000256" key="7">
    <source>
        <dbReference type="HAMAP-Rule" id="MF_01147"/>
    </source>
</evidence>
<evidence type="ECO:0000256" key="1">
    <source>
        <dbReference type="ARBA" id="ARBA00007150"/>
    </source>
</evidence>
<dbReference type="PANTHER" id="PTHR30589">
    <property type="entry name" value="PROLIPOPROTEIN DIACYLGLYCERYL TRANSFERASE"/>
    <property type="match status" value="1"/>
</dbReference>
<evidence type="ECO:0000313" key="9">
    <source>
        <dbReference type="EMBL" id="MBF1664020.1"/>
    </source>
</evidence>
<dbReference type="Proteomes" id="UP000756427">
    <property type="component" value="Unassembled WGS sequence"/>
</dbReference>
<dbReference type="GO" id="GO:0005886">
    <property type="term" value="C:plasma membrane"/>
    <property type="evidence" value="ECO:0007669"/>
    <property type="project" value="UniProtKB-SubCell"/>
</dbReference>
<dbReference type="RefSeq" id="WP_303975826.1">
    <property type="nucleotide sequence ID" value="NZ_JABZXR010000021.1"/>
</dbReference>
<feature type="transmembrane region" description="Helical" evidence="7">
    <location>
        <begin position="233"/>
        <end position="252"/>
    </location>
</feature>
<dbReference type="EC" id="2.5.1.145" evidence="7"/>
<comment type="similarity">
    <text evidence="1 7">Belongs to the Lgt family.</text>
</comment>
<comment type="subcellular location">
    <subcellularLocation>
        <location evidence="7">Cell membrane</location>
        <topology evidence="7">Multi-pass membrane protein</topology>
    </subcellularLocation>
</comment>
<organism evidence="9 10">
    <name type="scientific">Rothia mucilaginosa</name>
    <dbReference type="NCBI Taxonomy" id="43675"/>
    <lineage>
        <taxon>Bacteria</taxon>
        <taxon>Bacillati</taxon>
        <taxon>Actinomycetota</taxon>
        <taxon>Actinomycetes</taxon>
        <taxon>Micrococcales</taxon>
        <taxon>Micrococcaceae</taxon>
        <taxon>Rothia</taxon>
    </lineage>
</organism>
<protein>
    <recommendedName>
        <fullName evidence="7">Phosphatidylglycerol--prolipoprotein diacylglyceryl transferase</fullName>
        <ecNumber evidence="7">2.5.1.145</ecNumber>
    </recommendedName>
</protein>
<evidence type="ECO:0000256" key="2">
    <source>
        <dbReference type="ARBA" id="ARBA00022475"/>
    </source>
</evidence>
<dbReference type="InterPro" id="IPR001640">
    <property type="entry name" value="Lgt"/>
</dbReference>
<reference evidence="9" key="1">
    <citation type="submission" date="2020-04" db="EMBL/GenBank/DDBJ databases">
        <title>Deep metagenomics examines the oral microbiome during advanced dental caries in children, revealing novel taxa and co-occurrences with host molecules.</title>
        <authorList>
            <person name="Baker J.L."/>
            <person name="Morton J.T."/>
            <person name="Dinis M."/>
            <person name="Alvarez R."/>
            <person name="Tran N.C."/>
            <person name="Knight R."/>
            <person name="Edlund A."/>
        </authorList>
    </citation>
    <scope>NUCLEOTIDE SEQUENCE</scope>
    <source>
        <strain evidence="9">JCVI_44_bin.2</strain>
    </source>
</reference>
<keyword evidence="5 7" id="KW-1133">Transmembrane helix</keyword>
<feature type="transmembrane region" description="Helical" evidence="7">
    <location>
        <begin position="70"/>
        <end position="93"/>
    </location>
</feature>
<evidence type="ECO:0000256" key="6">
    <source>
        <dbReference type="ARBA" id="ARBA00023136"/>
    </source>
</evidence>
<evidence type="ECO:0000256" key="3">
    <source>
        <dbReference type="ARBA" id="ARBA00022679"/>
    </source>
</evidence>
<evidence type="ECO:0000313" key="10">
    <source>
        <dbReference type="Proteomes" id="UP000756427"/>
    </source>
</evidence>
<feature type="transmembrane region" description="Helical" evidence="7">
    <location>
        <begin position="264"/>
        <end position="283"/>
    </location>
</feature>
<comment type="function">
    <text evidence="7">Catalyzes the transfer of the diacylglyceryl group from phosphatidylglycerol to the sulfhydryl group of the N-terminal cysteine of a prolipoprotein, the first step in the formation of mature lipoproteins.</text>
</comment>
<dbReference type="GO" id="GO:0008961">
    <property type="term" value="F:phosphatidylglycerol-prolipoprotein diacylglyceryl transferase activity"/>
    <property type="evidence" value="ECO:0007669"/>
    <property type="project" value="UniProtKB-UniRule"/>
</dbReference>